<evidence type="ECO:0000256" key="1">
    <source>
        <dbReference type="ARBA" id="ARBA00022669"/>
    </source>
</evidence>
<dbReference type="InterPro" id="IPR029070">
    <property type="entry name" value="Chitinase_insertion_sf"/>
</dbReference>
<dbReference type="InterPro" id="IPR057277">
    <property type="entry name" value="LysM_C"/>
</dbReference>
<sequence>MLAAAVCSYILVKSGDSCASLASRCGISAANFTKYNPSSTLCSTLKVGEPVCCSSGSLPNLTPQKNPDGTCASYTVKSGDYCALIAQNNYITVDNIETYNAKTWGWNGCSNLQLGANICLSTGDPPMPAVVPGTVCGPQVAGTKRPANWSDIGSLNPCPLNACCDIWGQCGITPDFCTPAKSSTGAPGTSSPGINGCISNCGTSIVNSDEAPTEFRSIGYFESFGANRSCLAMDASQIPGSYSHIHYAFGSITSDFQVDLSQSLDHTFANPGCPGGNCLRSHVNLTETEYALSMITKAGVPTNKIAVGIAGYGRSFGMVDPSCTGPQCLFTGPDSTATPGDCTATAGYISQAELEALGGSSLARRAGVTSWHDDSSDSDMMTYGNGTWVAYMSQQTKASRINKYAALNFAGSVEWAIDLVQFVKSPEEVDNSQNVTALEGIFTEALSLSNYDVSEFEDYNLTILATALKGWDRCEPKYGFNPSQITSGWQQSWKIMNNIYREANAGINWNEAGAVEYLGPPAMNQEWQAGMTKLYKKLGTIQPGWLVPPALSWRIAVRCDDWAGLCPCGIGSPTIAYTINKDPDYGGASINFCPRYFSLRTLDTVMKNADKTKDMDVWANMKTYVQNQGSVWIHELMHIDWVALAHEYGDNPHPTDMKLTFRTSPETTRTATAYGPVLAKALARFKPFIDGVGTYTNRNAENLSIYALARYVQKALKNVYPHLPLAEGPPELVDPLFELPGYFTLYSNGTAELPANETLFDEVEWSLTQGVCAKGDDLGDGEGADSFASVTDGAQVLRATDFPADYLSSWSSWAGLTPTTTSAVPTPTATWTIAIYSEPDCAGDYYSLEGYNLDSPDDECLVLRGGGIPTTSNTSTTCRWFTNGGFDWDDCSTSTLTQPLSWSVLGGVCTAYDTDTCTDDGNADAYDPAQGCHNYSASNFDTKTWISLQCGAQPGIGDGELFKRPLQIVNSTVVVNGKGSRRNYTSVITKAIDPTLHKTYRFHLKPTPTGRP</sequence>
<feature type="domain" description="LysM" evidence="4">
    <location>
        <begin position="72"/>
        <end position="120"/>
    </location>
</feature>
<dbReference type="SMART" id="SM00257">
    <property type="entry name" value="LysM"/>
    <property type="match status" value="2"/>
</dbReference>
<evidence type="ECO:0000256" key="2">
    <source>
        <dbReference type="ARBA" id="ARBA00023026"/>
    </source>
</evidence>
<dbReference type="SUPFAM" id="SSF54106">
    <property type="entry name" value="LysM domain"/>
    <property type="match status" value="2"/>
</dbReference>
<dbReference type="SUPFAM" id="SSF57016">
    <property type="entry name" value="Plant lectins/antimicrobial peptides"/>
    <property type="match status" value="1"/>
</dbReference>
<comment type="caution">
    <text evidence="5">The sequence shown here is derived from an EMBL/GenBank/DDBJ whole genome shotgun (WGS) entry which is preliminary data.</text>
</comment>
<dbReference type="CDD" id="cd00118">
    <property type="entry name" value="LysM"/>
    <property type="match status" value="2"/>
</dbReference>
<keyword evidence="1" id="KW-0147">Chitin-binding</keyword>
<dbReference type="PROSITE" id="PS51782">
    <property type="entry name" value="LYSM"/>
    <property type="match status" value="2"/>
</dbReference>
<keyword evidence="2" id="KW-0843">Virulence</keyword>
<dbReference type="RefSeq" id="XP_073553639.1">
    <property type="nucleotide sequence ID" value="XM_073707858.1"/>
</dbReference>
<proteinExistence type="inferred from homology"/>
<dbReference type="InterPro" id="IPR036779">
    <property type="entry name" value="LysM_dom_sf"/>
</dbReference>
<dbReference type="InterPro" id="IPR053214">
    <property type="entry name" value="LysM12-like"/>
</dbReference>
<dbReference type="Gene3D" id="3.20.20.80">
    <property type="entry name" value="Glycosidases"/>
    <property type="match status" value="1"/>
</dbReference>
<dbReference type="Gene3D" id="3.40.390.10">
    <property type="entry name" value="Collagenase (Catalytic Domain)"/>
    <property type="match status" value="1"/>
</dbReference>
<dbReference type="Pfam" id="PF01476">
    <property type="entry name" value="LysM"/>
    <property type="match status" value="2"/>
</dbReference>
<name>A0ABY2GNR1_9HYPO</name>
<dbReference type="CDD" id="cd00035">
    <property type="entry name" value="ChtBD1"/>
    <property type="match status" value="1"/>
</dbReference>
<dbReference type="GeneID" id="300582308"/>
<reference evidence="5 6" key="1">
    <citation type="submission" date="2018-01" db="EMBL/GenBank/DDBJ databases">
        <title>Genome characterization of the sugarcane-associated fungus Trichoderma ghanense CCMA-1212 and their application in lignocelulose bioconversion.</title>
        <authorList>
            <person name="Steindorff A.S."/>
            <person name="Mendes T.D."/>
            <person name="Vilela E.S.D."/>
            <person name="Rodrigues D.S."/>
            <person name="Formighieri E.F."/>
            <person name="Melo I.S."/>
            <person name="Favaro L.C.L."/>
        </authorList>
    </citation>
    <scope>NUCLEOTIDE SEQUENCE [LARGE SCALE GENOMIC DNA]</scope>
    <source>
        <strain evidence="5 6">CCMA-1212</strain>
    </source>
</reference>
<dbReference type="EMBL" id="PPTA01000034">
    <property type="protein sequence ID" value="TFA97437.1"/>
    <property type="molecule type" value="Genomic_DNA"/>
</dbReference>
<dbReference type="InterPro" id="IPR036861">
    <property type="entry name" value="Endochitinase-like_sf"/>
</dbReference>
<dbReference type="Gene3D" id="3.10.50.10">
    <property type="match status" value="1"/>
</dbReference>
<dbReference type="Gene3D" id="3.30.60.10">
    <property type="entry name" value="Endochitinase-like"/>
    <property type="match status" value="1"/>
</dbReference>
<evidence type="ECO:0000256" key="3">
    <source>
        <dbReference type="ARBA" id="ARBA00044955"/>
    </source>
</evidence>
<dbReference type="Pfam" id="PF25139">
    <property type="entry name" value="LysM14_C"/>
    <property type="match status" value="1"/>
</dbReference>
<keyword evidence="6" id="KW-1185">Reference proteome</keyword>
<dbReference type="SUPFAM" id="SSF51445">
    <property type="entry name" value="(Trans)glycosidases"/>
    <property type="match status" value="2"/>
</dbReference>
<dbReference type="Proteomes" id="UP001642720">
    <property type="component" value="Unassembled WGS sequence"/>
</dbReference>
<dbReference type="Gene3D" id="3.10.350.10">
    <property type="entry name" value="LysM domain"/>
    <property type="match status" value="2"/>
</dbReference>
<gene>
    <name evidence="5" type="ORF">CCMA1212_010831</name>
</gene>
<evidence type="ECO:0000313" key="6">
    <source>
        <dbReference type="Proteomes" id="UP001642720"/>
    </source>
</evidence>
<dbReference type="InterPro" id="IPR017853">
    <property type="entry name" value="GH"/>
</dbReference>
<dbReference type="InterPro" id="IPR024079">
    <property type="entry name" value="MetalloPept_cat_dom_sf"/>
</dbReference>
<dbReference type="SUPFAM" id="SSF54556">
    <property type="entry name" value="Chitinase insertion domain"/>
    <property type="match status" value="1"/>
</dbReference>
<comment type="similarity">
    <text evidence="3">Belongs to the secreted LysM effector family.</text>
</comment>
<dbReference type="SUPFAM" id="SSF55486">
    <property type="entry name" value="Metalloproteases ('zincins'), catalytic domain"/>
    <property type="match status" value="1"/>
</dbReference>
<accession>A0ABY2GNR1</accession>
<dbReference type="PANTHER" id="PTHR47700:SF2">
    <property type="entry name" value="CHITINASE"/>
    <property type="match status" value="1"/>
</dbReference>
<protein>
    <recommendedName>
        <fullName evidence="4">LysM domain-containing protein</fullName>
    </recommendedName>
</protein>
<evidence type="ECO:0000313" key="5">
    <source>
        <dbReference type="EMBL" id="TFA97437.1"/>
    </source>
</evidence>
<dbReference type="InterPro" id="IPR018392">
    <property type="entry name" value="LysM"/>
</dbReference>
<dbReference type="PANTHER" id="PTHR47700">
    <property type="entry name" value="V CHITINASE, PUTATIVE (AFU_ORTHOLOGUE AFUA_6G13720)-RELATED"/>
    <property type="match status" value="1"/>
</dbReference>
<evidence type="ECO:0000259" key="4">
    <source>
        <dbReference type="PROSITE" id="PS51782"/>
    </source>
</evidence>
<organism evidence="5 6">
    <name type="scientific">Trichoderma ghanense</name>
    <dbReference type="NCBI Taxonomy" id="65468"/>
    <lineage>
        <taxon>Eukaryota</taxon>
        <taxon>Fungi</taxon>
        <taxon>Dikarya</taxon>
        <taxon>Ascomycota</taxon>
        <taxon>Pezizomycotina</taxon>
        <taxon>Sordariomycetes</taxon>
        <taxon>Hypocreomycetidae</taxon>
        <taxon>Hypocreales</taxon>
        <taxon>Hypocreaceae</taxon>
        <taxon>Trichoderma</taxon>
    </lineage>
</organism>
<feature type="domain" description="LysM" evidence="4">
    <location>
        <begin position="8"/>
        <end position="53"/>
    </location>
</feature>